<protein>
    <submittedName>
        <fullName evidence="1">Uncharacterized protein</fullName>
    </submittedName>
</protein>
<name>A0AAN9U865_9PEZI</name>
<accession>A0AAN9U865</accession>
<keyword evidence="2" id="KW-1185">Reference proteome</keyword>
<evidence type="ECO:0000313" key="2">
    <source>
        <dbReference type="Proteomes" id="UP001320245"/>
    </source>
</evidence>
<proteinExistence type="predicted"/>
<sequence>MSQPQSDLGENATHEELWEHYCNKPTILSWHEAMPEGVNRILEKDWRKKGTRSYRKDFVRLYENDYKETRKPGEFYKEPIRGGKQGYKGKRLGTRSNMAPHLSTEEGLTVEYKSVEKSAKMLCDSKTAMGPDYVNVPEGLFCRMSDKTLFPLCEFNDTGGLHENCFNVESQELVLRGGKLLKRSQYAFVRHRGPDYEKSDET</sequence>
<organism evidence="1 2">
    <name type="scientific">Cytospora paraplurivora</name>
    <dbReference type="NCBI Taxonomy" id="2898453"/>
    <lineage>
        <taxon>Eukaryota</taxon>
        <taxon>Fungi</taxon>
        <taxon>Dikarya</taxon>
        <taxon>Ascomycota</taxon>
        <taxon>Pezizomycotina</taxon>
        <taxon>Sordariomycetes</taxon>
        <taxon>Sordariomycetidae</taxon>
        <taxon>Diaporthales</taxon>
        <taxon>Cytosporaceae</taxon>
        <taxon>Cytospora</taxon>
    </lineage>
</organism>
<dbReference type="EMBL" id="JAJSPL020000037">
    <property type="protein sequence ID" value="KAK7735659.1"/>
    <property type="molecule type" value="Genomic_DNA"/>
</dbReference>
<reference evidence="1 2" key="1">
    <citation type="journal article" date="2023" name="PLoS ONE">
        <title>Cytospora paraplurivora sp. nov. isolated from orchards with fruit tree decline syndrome in Ontario, Canada.</title>
        <authorList>
            <person name="Ilyukhin E."/>
            <person name="Nguyen H.D.T."/>
            <person name="Castle A.J."/>
            <person name="Ellouze W."/>
        </authorList>
    </citation>
    <scope>NUCLEOTIDE SEQUENCE [LARGE SCALE GENOMIC DNA]</scope>
    <source>
        <strain evidence="1 2">FDS-564</strain>
    </source>
</reference>
<dbReference type="Proteomes" id="UP001320245">
    <property type="component" value="Unassembled WGS sequence"/>
</dbReference>
<dbReference type="AlphaFoldDB" id="A0AAN9U865"/>
<evidence type="ECO:0000313" key="1">
    <source>
        <dbReference type="EMBL" id="KAK7735659.1"/>
    </source>
</evidence>
<comment type="caution">
    <text evidence="1">The sequence shown here is derived from an EMBL/GenBank/DDBJ whole genome shotgun (WGS) entry which is preliminary data.</text>
</comment>
<gene>
    <name evidence="1" type="ORF">SLS53_007400</name>
</gene>